<gene>
    <name evidence="1" type="ORF">TM35_000022390</name>
</gene>
<organism evidence="1 2">
    <name type="scientific">Trypanosoma theileri</name>
    <dbReference type="NCBI Taxonomy" id="67003"/>
    <lineage>
        <taxon>Eukaryota</taxon>
        <taxon>Discoba</taxon>
        <taxon>Euglenozoa</taxon>
        <taxon>Kinetoplastea</taxon>
        <taxon>Metakinetoplastina</taxon>
        <taxon>Trypanosomatida</taxon>
        <taxon>Trypanosomatidae</taxon>
        <taxon>Trypanosoma</taxon>
    </lineage>
</organism>
<dbReference type="RefSeq" id="XP_028886979.1">
    <property type="nucleotide sequence ID" value="XM_029021557.1"/>
</dbReference>
<protein>
    <submittedName>
        <fullName evidence="1">Uncharacterized protein</fullName>
    </submittedName>
</protein>
<keyword evidence="2" id="KW-1185">Reference proteome</keyword>
<proteinExistence type="predicted"/>
<sequence length="750" mass="85807">MAGESQTTRQLQAYWRQMLTNSFKDSPDERLQVYTWLSNVPYDGNKLCSDLWVLAMLKAVQDPWSRVRKLGRESLLAEVTAAAVTPNKMVIRRLVGLLFYKWPRLQHWYEKEGMLKLWEGLVLCTPCVNEDVGVLSHLLLNVVLQSFSDPQFPVREVAVGIALQIAKRSKELASFIMDYIFAKFRVFLKKSEESEVIMQIDGFLDCFAKLLVIRSESNLNLWWVKIQPILQQFAHHSAASIRQRVAEVWTIQSEECFKMLLDGIIKMVQTPSQDDEWWRMVETLLMALQKQLERYLSFPKKVTKLGFQAKLQISDSLHAILVFAEAKQFEVARMGKQVLPLLIQFWVRFAPSLSFVKECCSKSAVRFQEREYFSVLFLPEIIWFLTLRRYIQPKTEVKEVKDVVSQYVLTLFEKNIGTPLELKSEKENILPLTRSGVSLSILLLCTYFPECCNDSVDDNGGTIMNMALSKELWEKTLEEDANNVKYAVDFSLVVRQSGGTVMHLVPTWLHWFSSACAHQQCLILEAVKIAIGAKKHWISHKFFSFAYHSTFDAPTMQDGGEDISRGFHWLKEYYPSESLLPEISSTVLSNNDSRLSNITEYLHTLVYNKVFMSKGAEPSVLHIIRSVMLVECEEDPTEKTMVCIVSAIISRLENVTPNWRDTLLTLNSEENNDFGTITSCEINSDGGCSDWDESDSDSGVGVIAIEEEIKEARAQLAAIIRICFARDQGKLLEVAWPKDVRKGIELLCGV</sequence>
<dbReference type="InterPro" id="IPR016024">
    <property type="entry name" value="ARM-type_fold"/>
</dbReference>
<accession>A0A1X0P8G4</accession>
<evidence type="ECO:0000313" key="1">
    <source>
        <dbReference type="EMBL" id="ORC92913.1"/>
    </source>
</evidence>
<dbReference type="AlphaFoldDB" id="A0A1X0P8G4"/>
<name>A0A1X0P8G4_9TRYP</name>
<evidence type="ECO:0000313" key="2">
    <source>
        <dbReference type="Proteomes" id="UP000192257"/>
    </source>
</evidence>
<dbReference type="SUPFAM" id="SSF48371">
    <property type="entry name" value="ARM repeat"/>
    <property type="match status" value="1"/>
</dbReference>
<reference evidence="1 2" key="1">
    <citation type="submission" date="2017-03" db="EMBL/GenBank/DDBJ databases">
        <title>An alternative strategy for trypanosome survival in the mammalian bloodstream revealed through genome and transcriptome analysis of the ubiquitous bovine parasite Trypanosoma (Megatrypanum) theileri.</title>
        <authorList>
            <person name="Kelly S."/>
            <person name="Ivens A."/>
            <person name="Mott A."/>
            <person name="O'Neill E."/>
            <person name="Emms D."/>
            <person name="Macleod O."/>
            <person name="Voorheis P."/>
            <person name="Matthews J."/>
            <person name="Matthews K."/>
            <person name="Carrington M."/>
        </authorList>
    </citation>
    <scope>NUCLEOTIDE SEQUENCE [LARGE SCALE GENOMIC DNA]</scope>
    <source>
        <strain evidence="1">Edinburgh</strain>
    </source>
</reference>
<dbReference type="OrthoDB" id="244729at2759"/>
<dbReference type="GeneID" id="39981337"/>
<dbReference type="EMBL" id="NBCO01000002">
    <property type="protein sequence ID" value="ORC92913.1"/>
    <property type="molecule type" value="Genomic_DNA"/>
</dbReference>
<comment type="caution">
    <text evidence="1">The sequence shown here is derived from an EMBL/GenBank/DDBJ whole genome shotgun (WGS) entry which is preliminary data.</text>
</comment>
<dbReference type="VEuPathDB" id="TriTrypDB:TM35_000022390"/>
<dbReference type="Proteomes" id="UP000192257">
    <property type="component" value="Unassembled WGS sequence"/>
</dbReference>